<evidence type="ECO:0000256" key="3">
    <source>
        <dbReference type="ARBA" id="ARBA00023274"/>
    </source>
</evidence>
<comment type="similarity">
    <text evidence="1 4">Belongs to the eukaryotic ribosomal protein eL36 family.</text>
</comment>
<dbReference type="PROSITE" id="PS01190">
    <property type="entry name" value="RIBOSOMAL_L36E"/>
    <property type="match status" value="1"/>
</dbReference>
<dbReference type="InterPro" id="IPR000509">
    <property type="entry name" value="Ribosomal_eL36"/>
</dbReference>
<dbReference type="Pfam" id="PF01158">
    <property type="entry name" value="Ribosomal_L36e"/>
    <property type="match status" value="1"/>
</dbReference>
<sequence length="101" mass="11716">MASKQPNTRLHMDLKKGYVTKKELVPCPSGRKGKTSKRVNFVRSVRSLIRAVAGFAPYEKRITELVKVRKDKHVLNVYKRKRDTHKNAKKKVQIQEEAKQS</sequence>
<dbReference type="FunFam" id="1.10.10.1760:FF:000001">
    <property type="entry name" value="60S ribosomal protein L36"/>
    <property type="match status" value="1"/>
</dbReference>
<organism evidence="6 7">
    <name type="scientific">Solanum pinnatisectum</name>
    <name type="common">tansyleaf nightshade</name>
    <dbReference type="NCBI Taxonomy" id="50273"/>
    <lineage>
        <taxon>Eukaryota</taxon>
        <taxon>Viridiplantae</taxon>
        <taxon>Streptophyta</taxon>
        <taxon>Embryophyta</taxon>
        <taxon>Tracheophyta</taxon>
        <taxon>Spermatophyta</taxon>
        <taxon>Magnoliopsida</taxon>
        <taxon>eudicotyledons</taxon>
        <taxon>Gunneridae</taxon>
        <taxon>Pentapetalae</taxon>
        <taxon>asterids</taxon>
        <taxon>lamiids</taxon>
        <taxon>Solanales</taxon>
        <taxon>Solanaceae</taxon>
        <taxon>Solanoideae</taxon>
        <taxon>Solaneae</taxon>
        <taxon>Solanum</taxon>
    </lineage>
</organism>
<dbReference type="GO" id="GO:1990904">
    <property type="term" value="C:ribonucleoprotein complex"/>
    <property type="evidence" value="ECO:0007669"/>
    <property type="project" value="UniProtKB-KW"/>
</dbReference>
<evidence type="ECO:0000313" key="7">
    <source>
        <dbReference type="Proteomes" id="UP001311915"/>
    </source>
</evidence>
<evidence type="ECO:0000256" key="1">
    <source>
        <dbReference type="ARBA" id="ARBA00006509"/>
    </source>
</evidence>
<feature type="region of interest" description="Disordered" evidence="5">
    <location>
        <begin position="82"/>
        <end position="101"/>
    </location>
</feature>
<dbReference type="PANTHER" id="PTHR10114">
    <property type="entry name" value="60S RIBOSOMAL PROTEIN L36"/>
    <property type="match status" value="1"/>
</dbReference>
<dbReference type="AlphaFoldDB" id="A0AAV9KTK0"/>
<evidence type="ECO:0000256" key="2">
    <source>
        <dbReference type="ARBA" id="ARBA00022980"/>
    </source>
</evidence>
<dbReference type="EMBL" id="JAWPEI010000009">
    <property type="protein sequence ID" value="KAK4716616.1"/>
    <property type="molecule type" value="Genomic_DNA"/>
</dbReference>
<dbReference type="Gene3D" id="1.10.10.1760">
    <property type="entry name" value="60S ribosomal protein L36"/>
    <property type="match status" value="1"/>
</dbReference>
<reference evidence="6 7" key="1">
    <citation type="submission" date="2023-10" db="EMBL/GenBank/DDBJ databases">
        <title>Genome-Wide Identification Analysis in wild type Solanum Pinnatisectum Reveals Some Genes Defensing Phytophthora Infestans.</title>
        <authorList>
            <person name="Sun C."/>
        </authorList>
    </citation>
    <scope>NUCLEOTIDE SEQUENCE [LARGE SCALE GENOMIC DNA]</scope>
    <source>
        <strain evidence="6">LQN</strain>
        <tissue evidence="6">Leaf</tissue>
    </source>
</reference>
<keyword evidence="3 4" id="KW-0687">Ribonucleoprotein</keyword>
<gene>
    <name evidence="6" type="ORF">R3W88_014954</name>
</gene>
<dbReference type="GO" id="GO:0005840">
    <property type="term" value="C:ribosome"/>
    <property type="evidence" value="ECO:0007669"/>
    <property type="project" value="UniProtKB-KW"/>
</dbReference>
<dbReference type="Proteomes" id="UP001311915">
    <property type="component" value="Unassembled WGS sequence"/>
</dbReference>
<evidence type="ECO:0000313" key="6">
    <source>
        <dbReference type="EMBL" id="KAK4716616.1"/>
    </source>
</evidence>
<dbReference type="GO" id="GO:0003735">
    <property type="term" value="F:structural constituent of ribosome"/>
    <property type="evidence" value="ECO:0007669"/>
    <property type="project" value="InterPro"/>
</dbReference>
<protein>
    <recommendedName>
        <fullName evidence="4">60S ribosomal protein L36</fullName>
    </recommendedName>
</protein>
<evidence type="ECO:0000256" key="4">
    <source>
        <dbReference type="RuleBase" id="RU000665"/>
    </source>
</evidence>
<keyword evidence="2 4" id="KW-0689">Ribosomal protein</keyword>
<dbReference type="GO" id="GO:0006412">
    <property type="term" value="P:translation"/>
    <property type="evidence" value="ECO:0007669"/>
    <property type="project" value="InterPro"/>
</dbReference>
<name>A0AAV9KTK0_9SOLN</name>
<dbReference type="InterPro" id="IPR038097">
    <property type="entry name" value="Ribosomal_eL36_sf"/>
</dbReference>
<feature type="compositionally biased region" description="Basic residues" evidence="5">
    <location>
        <begin position="82"/>
        <end position="92"/>
    </location>
</feature>
<comment type="caution">
    <text evidence="6">The sequence shown here is derived from an EMBL/GenBank/DDBJ whole genome shotgun (WGS) entry which is preliminary data.</text>
</comment>
<evidence type="ECO:0000256" key="5">
    <source>
        <dbReference type="SAM" id="MobiDB-lite"/>
    </source>
</evidence>
<keyword evidence="7" id="KW-1185">Reference proteome</keyword>
<accession>A0AAV9KTK0</accession>
<proteinExistence type="inferred from homology"/>